<evidence type="ECO:0000256" key="4">
    <source>
        <dbReference type="ARBA" id="ARBA00023136"/>
    </source>
</evidence>
<evidence type="ECO:0000256" key="1">
    <source>
        <dbReference type="ARBA" id="ARBA00004442"/>
    </source>
</evidence>
<comment type="subcellular location">
    <subcellularLocation>
        <location evidence="1">Cell outer membrane</location>
    </subcellularLocation>
</comment>
<dbReference type="Pfam" id="PF06629">
    <property type="entry name" value="MipA"/>
    <property type="match status" value="1"/>
</dbReference>
<protein>
    <submittedName>
        <fullName evidence="7">MipA/OmpV family protein</fullName>
    </submittedName>
</protein>
<organism evidence="7 8">
    <name type="scientific">Luteimonas aestuarii</name>
    <dbReference type="NCBI Taxonomy" id="453837"/>
    <lineage>
        <taxon>Bacteria</taxon>
        <taxon>Pseudomonadati</taxon>
        <taxon>Pseudomonadota</taxon>
        <taxon>Gammaproteobacteria</taxon>
        <taxon>Lysobacterales</taxon>
        <taxon>Lysobacteraceae</taxon>
        <taxon>Luteimonas</taxon>
    </lineage>
</organism>
<comment type="similarity">
    <text evidence="2">Belongs to the MipA/OmpV family.</text>
</comment>
<dbReference type="AlphaFoldDB" id="A0A4R5TSY7"/>
<dbReference type="GO" id="GO:0009279">
    <property type="term" value="C:cell outer membrane"/>
    <property type="evidence" value="ECO:0007669"/>
    <property type="project" value="UniProtKB-SubCell"/>
</dbReference>
<gene>
    <name evidence="7" type="ORF">E2F46_09555</name>
</gene>
<dbReference type="OrthoDB" id="5295915at2"/>
<evidence type="ECO:0000256" key="3">
    <source>
        <dbReference type="ARBA" id="ARBA00022729"/>
    </source>
</evidence>
<dbReference type="PANTHER" id="PTHR38776:SF1">
    <property type="entry name" value="MLTA-INTERACTING PROTEIN-RELATED"/>
    <property type="match status" value="1"/>
</dbReference>
<evidence type="ECO:0000256" key="6">
    <source>
        <dbReference type="SAM" id="SignalP"/>
    </source>
</evidence>
<dbReference type="RefSeq" id="WP_133321867.1">
    <property type="nucleotide sequence ID" value="NZ_SMTF01000006.1"/>
</dbReference>
<keyword evidence="4" id="KW-0472">Membrane</keyword>
<keyword evidence="3 6" id="KW-0732">Signal</keyword>
<sequence>MTALRHAIAGSAGLVLLALSATTFAQSRSDDPAPRATGEWTLGIGAIAIDSPYAGEGSRVRPVPLLGYEGERVYLRGTTAGLRLVQSQGFTLDAIAAVRLDGFDIDDLGRTELLANGVDAALLEDRDDGLDAGFRIGYGGTWGAVSLDALHDVTDASGGYEVALDYRYTWLVGRSAITANAGSSLLSDDLAGYYYGTLDSEVARGVVAYAPGSAIVHRIGVSWTRPLGDAWQLVASVQATQLPGELRDSPLLEPDSDRTGRLFIGFGRRF</sequence>
<evidence type="ECO:0000256" key="2">
    <source>
        <dbReference type="ARBA" id="ARBA00005722"/>
    </source>
</evidence>
<name>A0A4R5TSY7_9GAMM</name>
<feature type="signal peptide" evidence="6">
    <location>
        <begin position="1"/>
        <end position="25"/>
    </location>
</feature>
<keyword evidence="5" id="KW-0998">Cell outer membrane</keyword>
<dbReference type="PANTHER" id="PTHR38776">
    <property type="entry name" value="MLTA-INTERACTING PROTEIN-RELATED"/>
    <property type="match status" value="1"/>
</dbReference>
<keyword evidence="8" id="KW-1185">Reference proteome</keyword>
<proteinExistence type="inferred from homology"/>
<evidence type="ECO:0000313" key="7">
    <source>
        <dbReference type="EMBL" id="TDK23770.1"/>
    </source>
</evidence>
<dbReference type="InterPro" id="IPR010583">
    <property type="entry name" value="MipA"/>
</dbReference>
<feature type="chain" id="PRO_5020875800" evidence="6">
    <location>
        <begin position="26"/>
        <end position="270"/>
    </location>
</feature>
<comment type="caution">
    <text evidence="7">The sequence shown here is derived from an EMBL/GenBank/DDBJ whole genome shotgun (WGS) entry which is preliminary data.</text>
</comment>
<evidence type="ECO:0000256" key="5">
    <source>
        <dbReference type="ARBA" id="ARBA00023237"/>
    </source>
</evidence>
<dbReference type="EMBL" id="SMTF01000006">
    <property type="protein sequence ID" value="TDK23770.1"/>
    <property type="molecule type" value="Genomic_DNA"/>
</dbReference>
<dbReference type="Proteomes" id="UP000294796">
    <property type="component" value="Unassembled WGS sequence"/>
</dbReference>
<reference evidence="7 8" key="1">
    <citation type="submission" date="2019-03" db="EMBL/GenBank/DDBJ databases">
        <title>Luteimonas zhaokaii sp.nov., isolated from the rectal contents of Plateau pika in Yushu, Qinghai Province, China.</title>
        <authorList>
            <person name="Zhang G."/>
        </authorList>
    </citation>
    <scope>NUCLEOTIDE SEQUENCE [LARGE SCALE GENOMIC DNA]</scope>
    <source>
        <strain evidence="7 8">B9</strain>
    </source>
</reference>
<evidence type="ECO:0000313" key="8">
    <source>
        <dbReference type="Proteomes" id="UP000294796"/>
    </source>
</evidence>
<accession>A0A4R5TSY7</accession>